<protein>
    <submittedName>
        <fullName evidence="1">Uncharacterized protein</fullName>
    </submittedName>
</protein>
<evidence type="ECO:0000313" key="1">
    <source>
        <dbReference type="EMBL" id="KAL2645454.1"/>
    </source>
</evidence>
<dbReference type="Proteomes" id="UP001605036">
    <property type="component" value="Unassembled WGS sequence"/>
</dbReference>
<organism evidence="1 2">
    <name type="scientific">Riccia fluitans</name>
    <dbReference type="NCBI Taxonomy" id="41844"/>
    <lineage>
        <taxon>Eukaryota</taxon>
        <taxon>Viridiplantae</taxon>
        <taxon>Streptophyta</taxon>
        <taxon>Embryophyta</taxon>
        <taxon>Marchantiophyta</taxon>
        <taxon>Marchantiopsida</taxon>
        <taxon>Marchantiidae</taxon>
        <taxon>Marchantiales</taxon>
        <taxon>Ricciaceae</taxon>
        <taxon>Riccia</taxon>
    </lineage>
</organism>
<sequence>MLASLIWRNIFLCKRSISLLAAPASFLLYDLLGLGWAPAAELSQSIPQRLSEPLLQLVVLGSAEQTIGFPFTFCPNVSSNWISLVLLWSSPTAWWGCRISRPGELTFTFGVSSTLSSSSSGGLAS</sequence>
<gene>
    <name evidence="1" type="ORF">R1flu_013041</name>
</gene>
<comment type="caution">
    <text evidence="1">The sequence shown here is derived from an EMBL/GenBank/DDBJ whole genome shotgun (WGS) entry which is preliminary data.</text>
</comment>
<dbReference type="EMBL" id="JBHFFA010000002">
    <property type="protein sequence ID" value="KAL2645454.1"/>
    <property type="molecule type" value="Genomic_DNA"/>
</dbReference>
<accession>A0ABD1ZET4</accession>
<keyword evidence="2" id="KW-1185">Reference proteome</keyword>
<proteinExistence type="predicted"/>
<reference evidence="1 2" key="1">
    <citation type="submission" date="2024-09" db="EMBL/GenBank/DDBJ databases">
        <title>Chromosome-scale assembly of Riccia fluitans.</title>
        <authorList>
            <person name="Paukszto L."/>
            <person name="Sawicki J."/>
            <person name="Karawczyk K."/>
            <person name="Piernik-Szablinska J."/>
            <person name="Szczecinska M."/>
            <person name="Mazdziarz M."/>
        </authorList>
    </citation>
    <scope>NUCLEOTIDE SEQUENCE [LARGE SCALE GENOMIC DNA]</scope>
    <source>
        <strain evidence="1">Rf_01</strain>
        <tissue evidence="1">Aerial parts of the thallus</tissue>
    </source>
</reference>
<evidence type="ECO:0000313" key="2">
    <source>
        <dbReference type="Proteomes" id="UP001605036"/>
    </source>
</evidence>
<dbReference type="AlphaFoldDB" id="A0ABD1ZET4"/>
<name>A0ABD1ZET4_9MARC</name>